<organism evidence="1 2">
    <name type="scientific">Rheinheimera marina</name>
    <dbReference type="NCBI Taxonomy" id="1774958"/>
    <lineage>
        <taxon>Bacteria</taxon>
        <taxon>Pseudomonadati</taxon>
        <taxon>Pseudomonadota</taxon>
        <taxon>Gammaproteobacteria</taxon>
        <taxon>Chromatiales</taxon>
        <taxon>Chromatiaceae</taxon>
        <taxon>Rheinheimera</taxon>
    </lineage>
</organism>
<sequence>MSQAISEQAIADATGHSWAYWRDLLQSQQAGLLDHQAIVRLLRGQPGVSDWWAQMLTVRFEQSIGRRVTGQDCTGQFKLSVNKTLAGSMDQALELWLGLVQARSEFNQVQISKPPAVSQSAKWRYWRCALADGSRLVVLFSQKTADKAQLSVQHEQLKAEAELEPWRQYWKDFTSAL</sequence>
<dbReference type="Proteomes" id="UP001595962">
    <property type="component" value="Unassembled WGS sequence"/>
</dbReference>
<protein>
    <recommendedName>
        <fullName evidence="3">DUF4287 domain-containing protein</fullName>
    </recommendedName>
</protein>
<name>A0ABV9JHP9_9GAMM</name>
<dbReference type="RefSeq" id="WP_377331991.1">
    <property type="nucleotide sequence ID" value="NZ_JBHSGB010000005.1"/>
</dbReference>
<gene>
    <name evidence="1" type="ORF">ACFO3I_04120</name>
</gene>
<comment type="caution">
    <text evidence="1">The sequence shown here is derived from an EMBL/GenBank/DDBJ whole genome shotgun (WGS) entry which is preliminary data.</text>
</comment>
<reference evidence="2" key="1">
    <citation type="journal article" date="2019" name="Int. J. Syst. Evol. Microbiol.">
        <title>The Global Catalogue of Microorganisms (GCM) 10K type strain sequencing project: providing services to taxonomists for standard genome sequencing and annotation.</title>
        <authorList>
            <consortium name="The Broad Institute Genomics Platform"/>
            <consortium name="The Broad Institute Genome Sequencing Center for Infectious Disease"/>
            <person name="Wu L."/>
            <person name="Ma J."/>
        </authorList>
    </citation>
    <scope>NUCLEOTIDE SEQUENCE [LARGE SCALE GENOMIC DNA]</scope>
    <source>
        <strain evidence="2">DT28</strain>
    </source>
</reference>
<evidence type="ECO:0000313" key="1">
    <source>
        <dbReference type="EMBL" id="MFC4654209.1"/>
    </source>
</evidence>
<evidence type="ECO:0000313" key="2">
    <source>
        <dbReference type="Proteomes" id="UP001595962"/>
    </source>
</evidence>
<proteinExistence type="predicted"/>
<accession>A0ABV9JHP9</accession>
<dbReference type="EMBL" id="JBHSGB010000005">
    <property type="protein sequence ID" value="MFC4654209.1"/>
    <property type="molecule type" value="Genomic_DNA"/>
</dbReference>
<keyword evidence="2" id="KW-1185">Reference proteome</keyword>
<evidence type="ECO:0008006" key="3">
    <source>
        <dbReference type="Google" id="ProtNLM"/>
    </source>
</evidence>